<dbReference type="EMBL" id="SPOI01000225">
    <property type="protein sequence ID" value="TIB31626.1"/>
    <property type="molecule type" value="Genomic_DNA"/>
</dbReference>
<dbReference type="PANTHER" id="PTHR16171:SF7">
    <property type="entry name" value="DNA REPAIR PROTEIN RAD2"/>
    <property type="match status" value="1"/>
</dbReference>
<dbReference type="Pfam" id="PF00752">
    <property type="entry name" value="XPG_N"/>
    <property type="match status" value="1"/>
</dbReference>
<evidence type="ECO:0000256" key="10">
    <source>
        <dbReference type="ARBA" id="ARBA00023204"/>
    </source>
</evidence>
<dbReference type="PROSITE" id="PS00841">
    <property type="entry name" value="XPG_1"/>
    <property type="match status" value="1"/>
</dbReference>
<comment type="subcellular location">
    <subcellularLocation>
        <location evidence="2">Nucleus</location>
    </subcellularLocation>
</comment>
<evidence type="ECO:0000256" key="12">
    <source>
        <dbReference type="SAM" id="MobiDB-lite"/>
    </source>
</evidence>
<dbReference type="GO" id="GO:0005634">
    <property type="term" value="C:nucleus"/>
    <property type="evidence" value="ECO:0007669"/>
    <property type="project" value="UniProtKB-SubCell"/>
</dbReference>
<accession>A0A4T0IP27</accession>
<dbReference type="SUPFAM" id="SSF47807">
    <property type="entry name" value="5' to 3' exonuclease, C-terminal subdomain"/>
    <property type="match status" value="1"/>
</dbReference>
<keyword evidence="11" id="KW-0539">Nucleus</keyword>
<dbReference type="GO" id="GO:0046872">
    <property type="term" value="F:metal ion binding"/>
    <property type="evidence" value="ECO:0007669"/>
    <property type="project" value="UniProtKB-KW"/>
</dbReference>
<organism evidence="15 16">
    <name type="scientific">Wallemia ichthyophaga</name>
    <dbReference type="NCBI Taxonomy" id="245174"/>
    <lineage>
        <taxon>Eukaryota</taxon>
        <taxon>Fungi</taxon>
        <taxon>Dikarya</taxon>
        <taxon>Basidiomycota</taxon>
        <taxon>Wallemiomycotina</taxon>
        <taxon>Wallemiomycetes</taxon>
        <taxon>Wallemiales</taxon>
        <taxon>Wallemiaceae</taxon>
        <taxon>Wallemia</taxon>
    </lineage>
</organism>
<dbReference type="PRINTS" id="PR00853">
    <property type="entry name" value="XPGRADSUPER"/>
</dbReference>
<dbReference type="GO" id="GO:0003697">
    <property type="term" value="F:single-stranded DNA binding"/>
    <property type="evidence" value="ECO:0007669"/>
    <property type="project" value="InterPro"/>
</dbReference>
<feature type="compositionally biased region" description="Basic and acidic residues" evidence="12">
    <location>
        <begin position="324"/>
        <end position="351"/>
    </location>
</feature>
<evidence type="ECO:0000259" key="14">
    <source>
        <dbReference type="SMART" id="SM00485"/>
    </source>
</evidence>
<dbReference type="GO" id="GO:0006289">
    <property type="term" value="P:nucleotide-excision repair"/>
    <property type="evidence" value="ECO:0007669"/>
    <property type="project" value="InterPro"/>
</dbReference>
<dbReference type="InterPro" id="IPR006086">
    <property type="entry name" value="XPG-I_dom"/>
</dbReference>
<dbReference type="PRINTS" id="PR00066">
    <property type="entry name" value="XRODRMPGMNTG"/>
</dbReference>
<evidence type="ECO:0000256" key="9">
    <source>
        <dbReference type="ARBA" id="ARBA00022842"/>
    </source>
</evidence>
<feature type="compositionally biased region" description="Low complexity" evidence="12">
    <location>
        <begin position="1091"/>
        <end position="1101"/>
    </location>
</feature>
<feature type="compositionally biased region" description="Basic and acidic residues" evidence="12">
    <location>
        <begin position="558"/>
        <end position="577"/>
    </location>
</feature>
<evidence type="ECO:0000313" key="16">
    <source>
        <dbReference type="Proteomes" id="UP000310689"/>
    </source>
</evidence>
<dbReference type="Pfam" id="PF00867">
    <property type="entry name" value="XPG_I"/>
    <property type="match status" value="1"/>
</dbReference>
<feature type="region of interest" description="Disordered" evidence="12">
    <location>
        <begin position="421"/>
        <end position="658"/>
    </location>
</feature>
<comment type="caution">
    <text evidence="15">The sequence shown here is derived from an EMBL/GenBank/DDBJ whole genome shotgun (WGS) entry which is preliminary data.</text>
</comment>
<feature type="domain" description="XPG N-terminal" evidence="14">
    <location>
        <begin position="1"/>
        <end position="98"/>
    </location>
</feature>
<feature type="region of interest" description="Disordered" evidence="12">
    <location>
        <begin position="1027"/>
        <end position="1101"/>
    </location>
</feature>
<dbReference type="CDD" id="cd09868">
    <property type="entry name" value="PIN_XPG_RAD2"/>
    <property type="match status" value="2"/>
</dbReference>
<feature type="region of interest" description="Disordered" evidence="12">
    <location>
        <begin position="117"/>
        <end position="193"/>
    </location>
</feature>
<dbReference type="InterPro" id="IPR006084">
    <property type="entry name" value="XPG/Rad2"/>
</dbReference>
<dbReference type="Gene3D" id="3.40.50.1010">
    <property type="entry name" value="5'-nuclease"/>
    <property type="match status" value="2"/>
</dbReference>
<feature type="domain" description="XPG-I" evidence="13">
    <location>
        <begin position="766"/>
        <end position="835"/>
    </location>
</feature>
<gene>
    <name evidence="15" type="ORF">E3P86_03304</name>
</gene>
<dbReference type="InterPro" id="IPR036279">
    <property type="entry name" value="5-3_exonuclease_C_sf"/>
</dbReference>
<evidence type="ECO:0000256" key="3">
    <source>
        <dbReference type="ARBA" id="ARBA00005283"/>
    </source>
</evidence>
<proteinExistence type="inferred from homology"/>
<dbReference type="SMART" id="SM00484">
    <property type="entry name" value="XPGI"/>
    <property type="match status" value="1"/>
</dbReference>
<dbReference type="SMART" id="SM00485">
    <property type="entry name" value="XPGN"/>
    <property type="match status" value="1"/>
</dbReference>
<evidence type="ECO:0000256" key="11">
    <source>
        <dbReference type="ARBA" id="ARBA00023242"/>
    </source>
</evidence>
<feature type="compositionally biased region" description="Basic residues" evidence="12">
    <location>
        <begin position="1043"/>
        <end position="1067"/>
    </location>
</feature>
<evidence type="ECO:0000256" key="5">
    <source>
        <dbReference type="ARBA" id="ARBA00022723"/>
    </source>
</evidence>
<dbReference type="PROSITE" id="PS00842">
    <property type="entry name" value="XPG_2"/>
    <property type="match status" value="1"/>
</dbReference>
<evidence type="ECO:0000256" key="1">
    <source>
        <dbReference type="ARBA" id="ARBA00001946"/>
    </source>
</evidence>
<evidence type="ECO:0000256" key="8">
    <source>
        <dbReference type="ARBA" id="ARBA00022801"/>
    </source>
</evidence>
<feature type="compositionally biased region" description="Acidic residues" evidence="12">
    <location>
        <begin position="530"/>
        <end position="539"/>
    </location>
</feature>
<comment type="similarity">
    <text evidence="3">Belongs to the XPG/RAD2 endonuclease family. XPG subfamily.</text>
</comment>
<evidence type="ECO:0000256" key="6">
    <source>
        <dbReference type="ARBA" id="ARBA00022759"/>
    </source>
</evidence>
<reference evidence="15 16" key="1">
    <citation type="submission" date="2019-03" db="EMBL/GenBank/DDBJ databases">
        <title>Sequencing 23 genomes of Wallemia ichthyophaga.</title>
        <authorList>
            <person name="Gostincar C."/>
        </authorList>
    </citation>
    <scope>NUCLEOTIDE SEQUENCE [LARGE SCALE GENOMIC DNA]</scope>
    <source>
        <strain evidence="15 16">EXF-6200</strain>
    </source>
</reference>
<dbReference type="SMART" id="SM00279">
    <property type="entry name" value="HhH2"/>
    <property type="match status" value="1"/>
</dbReference>
<dbReference type="AlphaFoldDB" id="A0A4T0IP27"/>
<dbReference type="GO" id="GO:0016788">
    <property type="term" value="F:hydrolase activity, acting on ester bonds"/>
    <property type="evidence" value="ECO:0007669"/>
    <property type="project" value="InterPro"/>
</dbReference>
<dbReference type="InterPro" id="IPR006085">
    <property type="entry name" value="XPG_DNA_repair_N"/>
</dbReference>
<evidence type="ECO:0000256" key="7">
    <source>
        <dbReference type="ARBA" id="ARBA00022763"/>
    </source>
</evidence>
<feature type="region of interest" description="Disordered" evidence="12">
    <location>
        <begin position="373"/>
        <end position="401"/>
    </location>
</feature>
<dbReference type="Proteomes" id="UP000310689">
    <property type="component" value="Unassembled WGS sequence"/>
</dbReference>
<keyword evidence="10" id="KW-0234">DNA repair</keyword>
<keyword evidence="6" id="KW-0255">Endonuclease</keyword>
<evidence type="ECO:0008006" key="17">
    <source>
        <dbReference type="Google" id="ProtNLM"/>
    </source>
</evidence>
<keyword evidence="5" id="KW-0479">Metal-binding</keyword>
<dbReference type="InterPro" id="IPR019974">
    <property type="entry name" value="XPG_CS"/>
</dbReference>
<feature type="compositionally biased region" description="Basic and acidic residues" evidence="12">
    <location>
        <begin position="421"/>
        <end position="446"/>
    </location>
</feature>
<dbReference type="InterPro" id="IPR008918">
    <property type="entry name" value="HhH2"/>
</dbReference>
<evidence type="ECO:0000313" key="15">
    <source>
        <dbReference type="EMBL" id="TIB31626.1"/>
    </source>
</evidence>
<evidence type="ECO:0000256" key="4">
    <source>
        <dbReference type="ARBA" id="ARBA00022722"/>
    </source>
</evidence>
<dbReference type="InterPro" id="IPR029060">
    <property type="entry name" value="PIN-like_dom_sf"/>
</dbReference>
<sequence length="1101" mass="123039">MGVKGLWQLLQPVARPVKLEMLGGKRVAIDSSIWLYHFLRAIKDKQGHTLTNAHILGFLRRILKILFYGLKPVFVFDGGAPKLKKSTISERKNRREGARQSHALIASKLLSAQLRKAAIQQQQKAEKRPSKSGIDNDDADGDGNIAYLDDLNNTASPAKKEQKAATQKKRRLDPYELPAAPQRPKSSIPDPRLATEDELRDFISTMKPSDFDTTSDAFKQLPPEVQYELIGDMRLKSRSTSFSRLENMLRKSSTAIDFSRAQINNLMQRNDLTQKLINHSEGMGKEEDAPVALRVSTSRNREYVLMRKSDNEGGGWVLGIQDKRGEKGQKPIEISSDHENEYENDEMHVSEDTDEDDFDMEEVNIPPAVVTDIPVVEDRPSSTPQPPQLGFEENEAQSTGLDAALDESMVTKAKEDSLRLLKESTRRHQEKENATESLDKQLDSIKHVRGTGSVEASKKVAHTQPDVRQTIVKPPVKATSERKMIPKYVPAKPRGEKKRNVTLQDFHAKQPQQLPQETPPPDKDIPLFPDESEEEEAQEQEQKEKESMSSDADMEAVYSKEKDEVKEKTENVREQKQEPSGMIPEKPSSPITVKEEKVEPLPQPYDVTEKEESIEASGAVPAQPDTGGVGLDSDSESAYSGWEPTPPPEASTSAEQAVEHEIEQAVAYAAEQTTEQPKMQPDGAREMSPPIDIDASDNEMEAQEAIENEEKDYIAFSSKANNKNYDEMLAEADKDIRRLQQSAKKMSGGSDDPTVQMTGEIQKMLKAFGIPYITAPMEAEAQCAKLAQLNLVDAVITDDSDIFLFGAPIVYKNMFNDKQFVECYVLGDLEKDLSLSRDRLIELAYILGSDYTNGFSGVGPVMAMELLGDFAHESPNTLTGFKNWWTKVQNGKDTQQDTSTKFRKTFKKKNKNLLLDKEFPDSGVRAAYYGAQADGSNEEFVWGIPDLDSLRDYLYNYLGWPAHKTDDTIIPVIKHMNNRKPAPQTSLDRFFDDSAGSGVLGPRPMAAYSSNRLKEVVRAFRGGRVEDDNEEVDEDTGSSRSNGRGRGRGRGRGNGKKVTARPRKSAKNQKEATKSTKKRKKVSSEEDDASDNASAWDSEDN</sequence>
<keyword evidence="7" id="KW-0227">DNA damage</keyword>
<keyword evidence="4" id="KW-0540">Nuclease</keyword>
<comment type="cofactor">
    <cofactor evidence="1">
        <name>Mg(2+)</name>
        <dbReference type="ChEBI" id="CHEBI:18420"/>
    </cofactor>
</comment>
<feature type="compositionally biased region" description="Acidic residues" evidence="12">
    <location>
        <begin position="1027"/>
        <end position="1036"/>
    </location>
</feature>
<dbReference type="InterPro" id="IPR001044">
    <property type="entry name" value="XPG/Rad2_eukaryotes"/>
</dbReference>
<keyword evidence="9" id="KW-0460">Magnesium</keyword>
<feature type="region of interest" description="Disordered" evidence="12">
    <location>
        <begin position="324"/>
        <end position="353"/>
    </location>
</feature>
<keyword evidence="8" id="KW-0378">Hydrolase</keyword>
<protein>
    <recommendedName>
        <fullName evidence="17">DNA repair protein rad13</fullName>
    </recommendedName>
</protein>
<dbReference type="GO" id="GO:0004520">
    <property type="term" value="F:DNA endonuclease activity"/>
    <property type="evidence" value="ECO:0007669"/>
    <property type="project" value="TreeGrafter"/>
</dbReference>
<evidence type="ECO:0000256" key="2">
    <source>
        <dbReference type="ARBA" id="ARBA00004123"/>
    </source>
</evidence>
<evidence type="ECO:0000259" key="13">
    <source>
        <dbReference type="SMART" id="SM00484"/>
    </source>
</evidence>
<dbReference type="Gene3D" id="1.10.150.20">
    <property type="entry name" value="5' to 3' exonuclease, C-terminal subdomain"/>
    <property type="match status" value="1"/>
</dbReference>
<dbReference type="PANTHER" id="PTHR16171">
    <property type="entry name" value="DNA REPAIR PROTEIN COMPLEMENTING XP-G CELLS-RELATED"/>
    <property type="match status" value="1"/>
</dbReference>
<name>A0A4T0IP27_WALIC</name>
<dbReference type="SUPFAM" id="SSF88723">
    <property type="entry name" value="PIN domain-like"/>
    <property type="match status" value="1"/>
</dbReference>